<dbReference type="GO" id="GO:0004852">
    <property type="term" value="F:uroporphyrinogen-III synthase activity"/>
    <property type="evidence" value="ECO:0007669"/>
    <property type="project" value="UniProtKB-UniRule"/>
</dbReference>
<reference evidence="11 12" key="1">
    <citation type="submission" date="2019-02" db="EMBL/GenBank/DDBJ databases">
        <title>WGS of Pseudoxanthomonas species novum from clinical isolates.</title>
        <authorList>
            <person name="Bernier A.-M."/>
            <person name="Bernard K."/>
            <person name="Vachon A."/>
        </authorList>
    </citation>
    <scope>NUCLEOTIDE SEQUENCE [LARGE SCALE GENOMIC DNA]</scope>
    <source>
        <strain evidence="11 12">NML171202</strain>
    </source>
</reference>
<evidence type="ECO:0000313" key="11">
    <source>
        <dbReference type="EMBL" id="TAA26196.1"/>
    </source>
</evidence>
<name>A0A4Q8LBP0_9GAMM</name>
<evidence type="ECO:0000256" key="5">
    <source>
        <dbReference type="ARBA" id="ARBA00023244"/>
    </source>
</evidence>
<evidence type="ECO:0000256" key="9">
    <source>
        <dbReference type="RuleBase" id="RU366031"/>
    </source>
</evidence>
<proteinExistence type="inferred from homology"/>
<dbReference type="AlphaFoldDB" id="A0A4Q8LBP0"/>
<dbReference type="EMBL" id="SHMB01000008">
    <property type="protein sequence ID" value="TAA26196.1"/>
    <property type="molecule type" value="Genomic_DNA"/>
</dbReference>
<evidence type="ECO:0000313" key="12">
    <source>
        <dbReference type="Proteomes" id="UP000291286"/>
    </source>
</evidence>
<dbReference type="InterPro" id="IPR039793">
    <property type="entry name" value="UROS/Hem4"/>
</dbReference>
<comment type="pathway">
    <text evidence="1 9">Porphyrin-containing compound metabolism; protoporphyrin-IX biosynthesis; coproporphyrinogen-III from 5-aminolevulinate: step 3/4.</text>
</comment>
<comment type="caution">
    <text evidence="11">The sequence shown here is derived from an EMBL/GenBank/DDBJ whole genome shotgun (WGS) entry which is preliminary data.</text>
</comment>
<evidence type="ECO:0000256" key="2">
    <source>
        <dbReference type="ARBA" id="ARBA00008133"/>
    </source>
</evidence>
<dbReference type="GO" id="GO:0006780">
    <property type="term" value="P:uroporphyrinogen III biosynthetic process"/>
    <property type="evidence" value="ECO:0007669"/>
    <property type="project" value="UniProtKB-UniRule"/>
</dbReference>
<evidence type="ECO:0000259" key="10">
    <source>
        <dbReference type="Pfam" id="PF02602"/>
    </source>
</evidence>
<dbReference type="Pfam" id="PF02602">
    <property type="entry name" value="HEM4"/>
    <property type="match status" value="1"/>
</dbReference>
<dbReference type="CDD" id="cd06578">
    <property type="entry name" value="HemD"/>
    <property type="match status" value="1"/>
</dbReference>
<dbReference type="UniPathway" id="UPA00251">
    <property type="reaction ID" value="UER00320"/>
</dbReference>
<evidence type="ECO:0000256" key="7">
    <source>
        <dbReference type="ARBA" id="ARBA00040167"/>
    </source>
</evidence>
<dbReference type="SUPFAM" id="SSF69618">
    <property type="entry name" value="HemD-like"/>
    <property type="match status" value="1"/>
</dbReference>
<gene>
    <name evidence="11" type="ORF">EA661_16880</name>
</gene>
<keyword evidence="5 9" id="KW-0627">Porphyrin biosynthesis</keyword>
<dbReference type="InterPro" id="IPR036108">
    <property type="entry name" value="4pyrrol_syn_uPrphyn_synt_sf"/>
</dbReference>
<feature type="domain" description="Tetrapyrrole biosynthesis uroporphyrinogen III synthase" evidence="10">
    <location>
        <begin position="28"/>
        <end position="243"/>
    </location>
</feature>
<dbReference type="RefSeq" id="WP_130520838.1">
    <property type="nucleotide sequence ID" value="NZ_SHMA01000007.1"/>
</dbReference>
<dbReference type="InterPro" id="IPR003754">
    <property type="entry name" value="4pyrrol_synth_uPrphyn_synth"/>
</dbReference>
<evidence type="ECO:0000256" key="3">
    <source>
        <dbReference type="ARBA" id="ARBA00013109"/>
    </source>
</evidence>
<organism evidence="11 12">
    <name type="scientific">Pseudoxanthomonas winnipegensis</name>
    <dbReference type="NCBI Taxonomy" id="2480810"/>
    <lineage>
        <taxon>Bacteria</taxon>
        <taxon>Pseudomonadati</taxon>
        <taxon>Pseudomonadota</taxon>
        <taxon>Gammaproteobacteria</taxon>
        <taxon>Lysobacterales</taxon>
        <taxon>Lysobacteraceae</taxon>
        <taxon>Pseudoxanthomonas</taxon>
    </lineage>
</organism>
<dbReference type="PANTHER" id="PTHR38042">
    <property type="entry name" value="UROPORPHYRINOGEN-III SYNTHASE, CHLOROPLASTIC"/>
    <property type="match status" value="1"/>
</dbReference>
<dbReference type="GO" id="GO:0006782">
    <property type="term" value="P:protoporphyrinogen IX biosynthetic process"/>
    <property type="evidence" value="ECO:0007669"/>
    <property type="project" value="UniProtKB-UniRule"/>
</dbReference>
<evidence type="ECO:0000256" key="6">
    <source>
        <dbReference type="ARBA" id="ARBA00037589"/>
    </source>
</evidence>
<comment type="function">
    <text evidence="6 9">Catalyzes cyclization of the linear tetrapyrrole, hydroxymethylbilane, to the macrocyclic uroporphyrinogen III.</text>
</comment>
<evidence type="ECO:0000256" key="8">
    <source>
        <dbReference type="ARBA" id="ARBA00048617"/>
    </source>
</evidence>
<dbReference type="EC" id="4.2.1.75" evidence="3 9"/>
<sequence length="255" mass="26307">MGQGKARAWYVISLRPQGGHAAVRQAAARVGAGVIALSPWSLAACTDAPARQAWDAARACEVVVFTSPAAVRFAHALAPIAARPGQVLVGTGSGTRAALARLGLEAVAPARMDSEGLLALPELAALEQRPVGLVTAPEGRGTLAPALRRRGAHLHLAEVYRRQPIPLSTRALARLDALDAPACVLVTSSGALGEVFQRLPGHAAAALRAQPAIVASARLATVALQAGFEHVLQAEGPRPAQLMATAQAMYSHRLG</sequence>
<keyword evidence="4 9" id="KW-0456">Lyase</keyword>
<dbReference type="Proteomes" id="UP000291286">
    <property type="component" value="Unassembled WGS sequence"/>
</dbReference>
<evidence type="ECO:0000256" key="1">
    <source>
        <dbReference type="ARBA" id="ARBA00004772"/>
    </source>
</evidence>
<accession>A0A4Q8LBP0</accession>
<protein>
    <recommendedName>
        <fullName evidence="7 9">Uroporphyrinogen-III synthase</fullName>
        <ecNumber evidence="3 9">4.2.1.75</ecNumber>
    </recommendedName>
</protein>
<comment type="catalytic activity">
    <reaction evidence="8 9">
        <text>hydroxymethylbilane = uroporphyrinogen III + H2O</text>
        <dbReference type="Rhea" id="RHEA:18965"/>
        <dbReference type="ChEBI" id="CHEBI:15377"/>
        <dbReference type="ChEBI" id="CHEBI:57308"/>
        <dbReference type="ChEBI" id="CHEBI:57845"/>
        <dbReference type="EC" id="4.2.1.75"/>
    </reaction>
</comment>
<comment type="similarity">
    <text evidence="2 9">Belongs to the uroporphyrinogen-III synthase family.</text>
</comment>
<dbReference type="PANTHER" id="PTHR38042:SF1">
    <property type="entry name" value="UROPORPHYRINOGEN-III SYNTHASE, CHLOROPLASTIC"/>
    <property type="match status" value="1"/>
</dbReference>
<evidence type="ECO:0000256" key="4">
    <source>
        <dbReference type="ARBA" id="ARBA00023239"/>
    </source>
</evidence>
<dbReference type="Gene3D" id="3.40.50.10090">
    <property type="match status" value="2"/>
</dbReference>